<keyword evidence="7" id="KW-0067">ATP-binding</keyword>
<dbReference type="FunFam" id="3.40.50.300:FF:000007">
    <property type="entry name" value="Pre-mRNA-splicing factor ATP-dependent RNA helicase"/>
    <property type="match status" value="1"/>
</dbReference>
<dbReference type="CDD" id="cd18791">
    <property type="entry name" value="SF2_C_RHA"/>
    <property type="match status" value="1"/>
</dbReference>
<dbReference type="InterPro" id="IPR027417">
    <property type="entry name" value="P-loop_NTPase"/>
</dbReference>
<name>A0A6A6QX50_9PEZI</name>
<dbReference type="Proteomes" id="UP000799750">
    <property type="component" value="Unassembled WGS sequence"/>
</dbReference>
<evidence type="ECO:0000256" key="4">
    <source>
        <dbReference type="ARBA" id="ARBA00022741"/>
    </source>
</evidence>
<evidence type="ECO:0000259" key="11">
    <source>
        <dbReference type="PROSITE" id="PS51194"/>
    </source>
</evidence>
<dbReference type="GO" id="GO:0003724">
    <property type="term" value="F:RNA helicase activity"/>
    <property type="evidence" value="ECO:0007669"/>
    <property type="project" value="UniProtKB-EC"/>
</dbReference>
<evidence type="ECO:0000256" key="6">
    <source>
        <dbReference type="ARBA" id="ARBA00022806"/>
    </source>
</evidence>
<dbReference type="GO" id="GO:0008380">
    <property type="term" value="P:RNA splicing"/>
    <property type="evidence" value="ECO:0007669"/>
    <property type="project" value="UniProtKB-KW"/>
</dbReference>
<dbReference type="Pfam" id="PF07717">
    <property type="entry name" value="OB_NTP_bind"/>
    <property type="match status" value="1"/>
</dbReference>
<keyword evidence="5 12" id="KW-0378">Hydrolase</keyword>
<dbReference type="GO" id="GO:0006397">
    <property type="term" value="P:mRNA processing"/>
    <property type="evidence" value="ECO:0007669"/>
    <property type="project" value="UniProtKB-KW"/>
</dbReference>
<keyword evidence="13" id="KW-1185">Reference proteome</keyword>
<protein>
    <recommendedName>
        <fullName evidence="2">RNA helicase</fullName>
        <ecNumber evidence="2">3.6.4.13</ecNumber>
    </recommendedName>
</protein>
<feature type="domain" description="Helicase C-terminal" evidence="11">
    <location>
        <begin position="231"/>
        <end position="406"/>
    </location>
</feature>
<gene>
    <name evidence="12" type="ORF">BU16DRAFT_458429</name>
</gene>
<dbReference type="OrthoDB" id="10253254at2759"/>
<dbReference type="InterPro" id="IPR002464">
    <property type="entry name" value="DNA/RNA_helicase_DEAH_CS"/>
</dbReference>
<dbReference type="SMART" id="SM00487">
    <property type="entry name" value="DEXDc"/>
    <property type="match status" value="1"/>
</dbReference>
<dbReference type="PROSITE" id="PS51194">
    <property type="entry name" value="HELICASE_CTER"/>
    <property type="match status" value="1"/>
</dbReference>
<dbReference type="InterPro" id="IPR048333">
    <property type="entry name" value="HA2_WH"/>
</dbReference>
<evidence type="ECO:0000313" key="13">
    <source>
        <dbReference type="Proteomes" id="UP000799750"/>
    </source>
</evidence>
<proteinExistence type="inferred from homology"/>
<evidence type="ECO:0000256" key="9">
    <source>
        <dbReference type="ARBA" id="ARBA00047984"/>
    </source>
</evidence>
<sequence>MAEQEIGSSYIASLYKPPALLPIARHRDALLYLIETFPVTIVVGQTGSGKTTQIPQYLDQAGWSSKEKCIAPRRVAATTVATRVAEEMRCKLGQEVGYSIRFEDATSAATRIKFLTDGLLLREALVDPLLSRYSVIMVDEAHERSLSSDILLGLLKKIRKKRSDLRIVVSSATLDAENFLQFFAGDSQAENGNGDSEPGGTIGRIISLEGRMYPVDIHYLEEPAEDYVGIAVKTVFDIHSSEPDGDILIFLTGREEIETAIDMIADRMGTLAPNAPSLQPLPLYAGLTTDQQMYVFEPAPENTRKIILATNIAEASVTIDGIVYVIDCGYVKLRAYNPVTGIETLTAVPVSKASATQRAGRAGRTKAGKCYRLFTEQSFESLAESTVPEIQRSNLAPVVLQLKALGIDNIARFDYLTPPPSELMVRALELLFSLGALDDYARLTKPLGTRMAELSVEPMMGKVLLSASNFDCLSEALSIAAMTSLQGAVWFHHEGEKKSQETARRKFAAEEGDHLTLLNVYQAFVTKGKKEAKWCRDNYLNFKSMTRAVSIRNQLKRYLERFGINVDESLGRDSTVLRAGALDKAEKIRRCLTSGFFAHVARMQPDGSFRTVDGGTVLHAHPTSLMFNRKADWVIFHEVMETGNKTFIRDITKIEKAWLLEYAPEYYRIAKR</sequence>
<dbReference type="InterPro" id="IPR011545">
    <property type="entry name" value="DEAD/DEAH_box_helicase_dom"/>
</dbReference>
<reference evidence="12" key="1">
    <citation type="journal article" date="2020" name="Stud. Mycol.">
        <title>101 Dothideomycetes genomes: a test case for predicting lifestyles and emergence of pathogens.</title>
        <authorList>
            <person name="Haridas S."/>
            <person name="Albert R."/>
            <person name="Binder M."/>
            <person name="Bloem J."/>
            <person name="Labutti K."/>
            <person name="Salamov A."/>
            <person name="Andreopoulos B."/>
            <person name="Baker S."/>
            <person name="Barry K."/>
            <person name="Bills G."/>
            <person name="Bluhm B."/>
            <person name="Cannon C."/>
            <person name="Castanera R."/>
            <person name="Culley D."/>
            <person name="Daum C."/>
            <person name="Ezra D."/>
            <person name="Gonzalez J."/>
            <person name="Henrissat B."/>
            <person name="Kuo A."/>
            <person name="Liang C."/>
            <person name="Lipzen A."/>
            <person name="Lutzoni F."/>
            <person name="Magnuson J."/>
            <person name="Mondo S."/>
            <person name="Nolan M."/>
            <person name="Ohm R."/>
            <person name="Pangilinan J."/>
            <person name="Park H.-J."/>
            <person name="Ramirez L."/>
            <person name="Alfaro M."/>
            <person name="Sun H."/>
            <person name="Tritt A."/>
            <person name="Yoshinaga Y."/>
            <person name="Zwiers L.-H."/>
            <person name="Turgeon B."/>
            <person name="Goodwin S."/>
            <person name="Spatafora J."/>
            <person name="Crous P."/>
            <person name="Grigoriev I."/>
        </authorList>
    </citation>
    <scope>NUCLEOTIDE SEQUENCE</scope>
    <source>
        <strain evidence="12">CBS 269.34</strain>
    </source>
</reference>
<evidence type="ECO:0000256" key="1">
    <source>
        <dbReference type="ARBA" id="ARBA00008792"/>
    </source>
</evidence>
<accession>A0A6A6QX50</accession>
<evidence type="ECO:0000256" key="2">
    <source>
        <dbReference type="ARBA" id="ARBA00012552"/>
    </source>
</evidence>
<organism evidence="12 13">
    <name type="scientific">Lophium mytilinum</name>
    <dbReference type="NCBI Taxonomy" id="390894"/>
    <lineage>
        <taxon>Eukaryota</taxon>
        <taxon>Fungi</taxon>
        <taxon>Dikarya</taxon>
        <taxon>Ascomycota</taxon>
        <taxon>Pezizomycotina</taxon>
        <taxon>Dothideomycetes</taxon>
        <taxon>Pleosporomycetidae</taxon>
        <taxon>Mytilinidiales</taxon>
        <taxon>Mytilinidiaceae</taxon>
        <taxon>Lophium</taxon>
    </lineage>
</organism>
<comment type="catalytic activity">
    <reaction evidence="9">
        <text>ATP + H2O = ADP + phosphate + H(+)</text>
        <dbReference type="Rhea" id="RHEA:13065"/>
        <dbReference type="ChEBI" id="CHEBI:15377"/>
        <dbReference type="ChEBI" id="CHEBI:15378"/>
        <dbReference type="ChEBI" id="CHEBI:30616"/>
        <dbReference type="ChEBI" id="CHEBI:43474"/>
        <dbReference type="ChEBI" id="CHEBI:456216"/>
        <dbReference type="EC" id="3.6.4.13"/>
    </reaction>
</comment>
<keyword evidence="6" id="KW-0347">Helicase</keyword>
<evidence type="ECO:0000313" key="12">
    <source>
        <dbReference type="EMBL" id="KAF2497028.1"/>
    </source>
</evidence>
<dbReference type="PROSITE" id="PS51192">
    <property type="entry name" value="HELICASE_ATP_BIND_1"/>
    <property type="match status" value="1"/>
</dbReference>
<dbReference type="FunFam" id="3.40.50.300:FF:000578">
    <property type="entry name" value="probable ATP-dependent RNA helicase DHX35"/>
    <property type="match status" value="1"/>
</dbReference>
<dbReference type="InterPro" id="IPR011709">
    <property type="entry name" value="DEAD-box_helicase_OB_fold"/>
</dbReference>
<dbReference type="PANTHER" id="PTHR18934">
    <property type="entry name" value="ATP-DEPENDENT RNA HELICASE"/>
    <property type="match status" value="1"/>
</dbReference>
<feature type="domain" description="Helicase ATP-binding" evidence="10">
    <location>
        <begin position="31"/>
        <end position="192"/>
    </location>
</feature>
<comment type="similarity">
    <text evidence="1">Belongs to the DEAD box helicase family. DEAH subfamily.</text>
</comment>
<keyword evidence="4" id="KW-0547">Nucleotide-binding</keyword>
<dbReference type="SUPFAM" id="SSF52540">
    <property type="entry name" value="P-loop containing nucleoside triphosphate hydrolases"/>
    <property type="match status" value="1"/>
</dbReference>
<dbReference type="Pfam" id="PF04408">
    <property type="entry name" value="WHD_HA2"/>
    <property type="match status" value="1"/>
</dbReference>
<keyword evidence="3" id="KW-0507">mRNA processing</keyword>
<dbReference type="EMBL" id="MU004187">
    <property type="protein sequence ID" value="KAF2497028.1"/>
    <property type="molecule type" value="Genomic_DNA"/>
</dbReference>
<dbReference type="PROSITE" id="PS00690">
    <property type="entry name" value="DEAH_ATP_HELICASE"/>
    <property type="match status" value="1"/>
</dbReference>
<dbReference type="PANTHER" id="PTHR18934:SF136">
    <property type="entry name" value="ATP-DEPENDENT RNA HELICASE DHX35-RELATED"/>
    <property type="match status" value="1"/>
</dbReference>
<dbReference type="FunFam" id="1.20.120.1080:FF:000020">
    <property type="entry name" value="ATP dependent RNA helicase, putative"/>
    <property type="match status" value="1"/>
</dbReference>
<dbReference type="GO" id="GO:0071013">
    <property type="term" value="C:catalytic step 2 spliceosome"/>
    <property type="evidence" value="ECO:0007669"/>
    <property type="project" value="TreeGrafter"/>
</dbReference>
<dbReference type="InterPro" id="IPR014001">
    <property type="entry name" value="Helicase_ATP-bd"/>
</dbReference>
<dbReference type="Pfam" id="PF00270">
    <property type="entry name" value="DEAD"/>
    <property type="match status" value="1"/>
</dbReference>
<dbReference type="InterPro" id="IPR001650">
    <property type="entry name" value="Helicase_C-like"/>
</dbReference>
<evidence type="ECO:0000256" key="5">
    <source>
        <dbReference type="ARBA" id="ARBA00022801"/>
    </source>
</evidence>
<dbReference type="GO" id="GO:0003723">
    <property type="term" value="F:RNA binding"/>
    <property type="evidence" value="ECO:0007669"/>
    <property type="project" value="TreeGrafter"/>
</dbReference>
<dbReference type="InterPro" id="IPR007502">
    <property type="entry name" value="Helicase-assoc_dom"/>
</dbReference>
<evidence type="ECO:0000256" key="8">
    <source>
        <dbReference type="ARBA" id="ARBA00023187"/>
    </source>
</evidence>
<keyword evidence="8" id="KW-0508">mRNA splicing</keyword>
<dbReference type="Pfam" id="PF21010">
    <property type="entry name" value="HA2_C"/>
    <property type="match status" value="1"/>
</dbReference>
<evidence type="ECO:0000256" key="7">
    <source>
        <dbReference type="ARBA" id="ARBA00022840"/>
    </source>
</evidence>
<dbReference type="GO" id="GO:0005524">
    <property type="term" value="F:ATP binding"/>
    <property type="evidence" value="ECO:0007669"/>
    <property type="project" value="UniProtKB-KW"/>
</dbReference>
<dbReference type="SMART" id="SM00490">
    <property type="entry name" value="HELICc"/>
    <property type="match status" value="1"/>
</dbReference>
<dbReference type="EC" id="3.6.4.13" evidence="2"/>
<dbReference type="Pfam" id="PF00271">
    <property type="entry name" value="Helicase_C"/>
    <property type="match status" value="1"/>
</dbReference>
<dbReference type="GO" id="GO:0016787">
    <property type="term" value="F:hydrolase activity"/>
    <property type="evidence" value="ECO:0007669"/>
    <property type="project" value="UniProtKB-KW"/>
</dbReference>
<dbReference type="SMART" id="SM00847">
    <property type="entry name" value="HA2"/>
    <property type="match status" value="1"/>
</dbReference>
<dbReference type="Gene3D" id="1.20.120.1080">
    <property type="match status" value="1"/>
</dbReference>
<evidence type="ECO:0000259" key="10">
    <source>
        <dbReference type="PROSITE" id="PS51192"/>
    </source>
</evidence>
<dbReference type="Gene3D" id="3.40.50.300">
    <property type="entry name" value="P-loop containing nucleotide triphosphate hydrolases"/>
    <property type="match status" value="2"/>
</dbReference>
<dbReference type="AlphaFoldDB" id="A0A6A6QX50"/>
<evidence type="ECO:0000256" key="3">
    <source>
        <dbReference type="ARBA" id="ARBA00022664"/>
    </source>
</evidence>